<dbReference type="EMBL" id="JACHFY010000002">
    <property type="protein sequence ID" value="MBB5252880.1"/>
    <property type="molecule type" value="Genomic_DNA"/>
</dbReference>
<evidence type="ECO:0000313" key="3">
    <source>
        <dbReference type="Proteomes" id="UP000427373"/>
    </source>
</evidence>
<dbReference type="KEGG" id="soh:D1869_02500"/>
<name>A0A650CF62_SULOH</name>
<keyword evidence="3" id="KW-1185">Reference proteome</keyword>
<protein>
    <submittedName>
        <fullName evidence="2">Uncharacterized protein</fullName>
    </submittedName>
</protein>
<evidence type="ECO:0000313" key="1">
    <source>
        <dbReference type="EMBL" id="MBB5252880.1"/>
    </source>
</evidence>
<dbReference type="RefSeq" id="WP_156013764.1">
    <property type="nucleotide sequence ID" value="NZ_CP045484.1"/>
</dbReference>
<proteinExistence type="predicted"/>
<gene>
    <name evidence="2" type="ORF">D1869_02500</name>
    <name evidence="1" type="ORF">HNQ62_000613</name>
</gene>
<accession>A0A650CF62</accession>
<evidence type="ECO:0000313" key="2">
    <source>
        <dbReference type="EMBL" id="QGR16187.1"/>
    </source>
</evidence>
<reference evidence="1 4" key="2">
    <citation type="submission" date="2020-08" db="EMBL/GenBank/DDBJ databases">
        <title>Genomic Encyclopedia of Type Strains, Phase IV (KMG-IV): sequencing the most valuable type-strain genomes for metagenomic binning, comparative biology and taxonomic classification.</title>
        <authorList>
            <person name="Goeker M."/>
        </authorList>
    </citation>
    <scope>NUCLEOTIDE SEQUENCE [LARGE SCALE GENOMIC DNA]</scope>
    <source>
        <strain evidence="1 4">DSM 12421</strain>
    </source>
</reference>
<sequence length="228" mass="26586">MVTGNVSDRTLEFLLKFGEKGRIILQAALDCSYENNKPELGDFSYKDVVDKLSQLGYSYDPKMILRALEKDYGILETTYKSSNQHWWKFIDKEQVETILNKNKEGDPKIELIKIKFYSLEPQKIERKLDLMSKKSIITEIDKKTFRLMVFDELSKLTEIYEEASQYEETLPIAERIKRILTLASIIARKIYGKGYNKGFLEKEGKERENNNVNSLRLSLSEDNISDES</sequence>
<dbReference type="AlphaFoldDB" id="A0A650CF62"/>
<dbReference type="GeneID" id="42800081"/>
<organism evidence="2 3">
    <name type="scientific">Sulfurisphaera ohwakuensis</name>
    <dbReference type="NCBI Taxonomy" id="69656"/>
    <lineage>
        <taxon>Archaea</taxon>
        <taxon>Thermoproteota</taxon>
        <taxon>Thermoprotei</taxon>
        <taxon>Sulfolobales</taxon>
        <taxon>Sulfolobaceae</taxon>
        <taxon>Sulfurisphaera</taxon>
    </lineage>
</organism>
<evidence type="ECO:0000313" key="4">
    <source>
        <dbReference type="Proteomes" id="UP000582213"/>
    </source>
</evidence>
<dbReference type="Proteomes" id="UP000582213">
    <property type="component" value="Unassembled WGS sequence"/>
</dbReference>
<dbReference type="EMBL" id="CP045484">
    <property type="protein sequence ID" value="QGR16187.1"/>
    <property type="molecule type" value="Genomic_DNA"/>
</dbReference>
<dbReference type="Proteomes" id="UP000427373">
    <property type="component" value="Chromosome"/>
</dbReference>
<reference evidence="2 3" key="1">
    <citation type="submission" date="2019-10" db="EMBL/GenBank/DDBJ databases">
        <title>Genome Sequences from Six Type Strain Members of the Archaeal Family Sulfolobaceae: Acidianus ambivalens, Acidianus infernus, Metallosphaera prunae, Stygiolobus azoricus, Sulfolobus metallicus, and Sulfurisphaera ohwakuensis.</title>
        <authorList>
            <person name="Counts J.A."/>
            <person name="Kelly R.M."/>
        </authorList>
    </citation>
    <scope>NUCLEOTIDE SEQUENCE [LARGE SCALE GENOMIC DNA]</scope>
    <source>
        <strain evidence="2 3">TA-1</strain>
    </source>
</reference>
<dbReference type="OrthoDB" id="33752at2157"/>